<comment type="caution">
    <text evidence="2">The sequence shown here is derived from an EMBL/GenBank/DDBJ whole genome shotgun (WGS) entry which is preliminary data.</text>
</comment>
<feature type="transmembrane region" description="Helical" evidence="1">
    <location>
        <begin position="256"/>
        <end position="273"/>
    </location>
</feature>
<reference evidence="2" key="2">
    <citation type="submission" date="2021-04" db="EMBL/GenBank/DDBJ databases">
        <authorList>
            <person name="Gilroy R."/>
        </authorList>
    </citation>
    <scope>NUCLEOTIDE SEQUENCE</scope>
    <source>
        <strain evidence="2">ChiSjej1B19-5720</strain>
    </source>
</reference>
<protein>
    <submittedName>
        <fullName evidence="2">Uncharacterized protein</fullName>
    </submittedName>
</protein>
<evidence type="ECO:0000313" key="2">
    <source>
        <dbReference type="EMBL" id="HJB28200.1"/>
    </source>
</evidence>
<feature type="transmembrane region" description="Helical" evidence="1">
    <location>
        <begin position="58"/>
        <end position="83"/>
    </location>
</feature>
<evidence type="ECO:0000313" key="3">
    <source>
        <dbReference type="Proteomes" id="UP000823842"/>
    </source>
</evidence>
<dbReference type="AlphaFoldDB" id="A0A9D2RWU8"/>
<sequence length="281" mass="31853">MSRAMVRGIRVCGYQMKKTLKSPRFFILLLLLTVYFYLNEEGIRNFCSSVQVKASPYIFPFLTNDWICQMFLSGGFLWVAMPLGSREEESAFIRFRCGEKCWDLGNCLAVIGMAVFYTAVLWVLSAVVLIPHLEFSVSWGKIWRTLALTDAAWQYRIQLETNAFIVEQFAPIMATALSLILQILCISWMGLLLYVVNRQTRSVAGFYLAVAFVFLDTMLFNTFLESFYPLSPVSLVRLGNYSKATLQYGVTLEGGISFYLIGIVCLCGAAVVLPKWRGEEV</sequence>
<dbReference type="EMBL" id="DWYZ01000103">
    <property type="protein sequence ID" value="HJB28200.1"/>
    <property type="molecule type" value="Genomic_DNA"/>
</dbReference>
<feature type="transmembrane region" description="Helical" evidence="1">
    <location>
        <begin position="169"/>
        <end position="196"/>
    </location>
</feature>
<keyword evidence="1" id="KW-1133">Transmembrane helix</keyword>
<keyword evidence="1" id="KW-0812">Transmembrane</keyword>
<proteinExistence type="predicted"/>
<reference evidence="2" key="1">
    <citation type="journal article" date="2021" name="PeerJ">
        <title>Extensive microbial diversity within the chicken gut microbiome revealed by metagenomics and culture.</title>
        <authorList>
            <person name="Gilroy R."/>
            <person name="Ravi A."/>
            <person name="Getino M."/>
            <person name="Pursley I."/>
            <person name="Horton D.L."/>
            <person name="Alikhan N.F."/>
            <person name="Baker D."/>
            <person name="Gharbi K."/>
            <person name="Hall N."/>
            <person name="Watson M."/>
            <person name="Adriaenssens E.M."/>
            <person name="Foster-Nyarko E."/>
            <person name="Jarju S."/>
            <person name="Secka A."/>
            <person name="Antonio M."/>
            <person name="Oren A."/>
            <person name="Chaudhuri R.R."/>
            <person name="La Ragione R."/>
            <person name="Hildebrand F."/>
            <person name="Pallen M.J."/>
        </authorList>
    </citation>
    <scope>NUCLEOTIDE SEQUENCE</scope>
    <source>
        <strain evidence="2">ChiSjej1B19-5720</strain>
    </source>
</reference>
<gene>
    <name evidence="2" type="ORF">IAA06_05345</name>
</gene>
<feature type="transmembrane region" description="Helical" evidence="1">
    <location>
        <begin position="21"/>
        <end position="38"/>
    </location>
</feature>
<feature type="transmembrane region" description="Helical" evidence="1">
    <location>
        <begin position="104"/>
        <end position="130"/>
    </location>
</feature>
<accession>A0A9D2RWU8</accession>
<feature type="transmembrane region" description="Helical" evidence="1">
    <location>
        <begin position="203"/>
        <end position="224"/>
    </location>
</feature>
<name>A0A9D2RWU8_9FIRM</name>
<keyword evidence="1" id="KW-0472">Membrane</keyword>
<organism evidence="2 3">
    <name type="scientific">Candidatus Blautia faecavium</name>
    <dbReference type="NCBI Taxonomy" id="2838487"/>
    <lineage>
        <taxon>Bacteria</taxon>
        <taxon>Bacillati</taxon>
        <taxon>Bacillota</taxon>
        <taxon>Clostridia</taxon>
        <taxon>Lachnospirales</taxon>
        <taxon>Lachnospiraceae</taxon>
        <taxon>Blautia</taxon>
    </lineage>
</organism>
<evidence type="ECO:0000256" key="1">
    <source>
        <dbReference type="SAM" id="Phobius"/>
    </source>
</evidence>
<dbReference type="Proteomes" id="UP000823842">
    <property type="component" value="Unassembled WGS sequence"/>
</dbReference>